<comment type="caution">
    <text evidence="8">The sequence shown here is derived from an EMBL/GenBank/DDBJ whole genome shotgun (WGS) entry which is preliminary data.</text>
</comment>
<accession>A0A917DDL8</accession>
<feature type="transmembrane region" description="Helical" evidence="6">
    <location>
        <begin position="44"/>
        <end position="63"/>
    </location>
</feature>
<evidence type="ECO:0000259" key="7">
    <source>
        <dbReference type="Pfam" id="PF00892"/>
    </source>
</evidence>
<feature type="transmembrane region" description="Helical" evidence="6">
    <location>
        <begin position="12"/>
        <end position="32"/>
    </location>
</feature>
<feature type="transmembrane region" description="Helical" evidence="6">
    <location>
        <begin position="162"/>
        <end position="182"/>
    </location>
</feature>
<feature type="transmembrane region" description="Helical" evidence="6">
    <location>
        <begin position="194"/>
        <end position="213"/>
    </location>
</feature>
<proteinExistence type="predicted"/>
<evidence type="ECO:0000256" key="3">
    <source>
        <dbReference type="ARBA" id="ARBA00022692"/>
    </source>
</evidence>
<dbReference type="GO" id="GO:0005886">
    <property type="term" value="C:plasma membrane"/>
    <property type="evidence" value="ECO:0007669"/>
    <property type="project" value="UniProtKB-SubCell"/>
</dbReference>
<dbReference type="Proteomes" id="UP000598997">
    <property type="component" value="Unassembled WGS sequence"/>
</dbReference>
<sequence length="304" mass="32458">METITEMTSRRGDWLTYAMLGCTIAFWAGNAIVGRAVRDDIDPVLLALLRWIGATIVVAPLAWRGLREDWPVIRAAWKPTFALCLAGIVGFNTVLYAGLQYTTATNTLLMQASIPGLVLLIAALAFSQREPKVKVFGILLSVFGAAFTIFKGDIDALLSLRLGKGDLIVFAACVIWAIYTVLLRLAPKVRPASFLFVTFAGGALMLLPIALLVPRHHLSWTANSIGAVAYVSIFPSVIAYFLFNASVARAGSAIAGQAIAMMPIVGALLAALLLGEALHWYHGVGMAIILAGVVIAAPRGSQPR</sequence>
<evidence type="ECO:0000256" key="4">
    <source>
        <dbReference type="ARBA" id="ARBA00022989"/>
    </source>
</evidence>
<gene>
    <name evidence="8" type="ORF">GCM10010989_01940</name>
</gene>
<evidence type="ECO:0000313" key="9">
    <source>
        <dbReference type="Proteomes" id="UP000598997"/>
    </source>
</evidence>
<comment type="subcellular location">
    <subcellularLocation>
        <location evidence="1">Cell membrane</location>
        <topology evidence="1">Multi-pass membrane protein</topology>
    </subcellularLocation>
</comment>
<feature type="transmembrane region" description="Helical" evidence="6">
    <location>
        <begin position="133"/>
        <end position="150"/>
    </location>
</feature>
<keyword evidence="9" id="KW-1185">Reference proteome</keyword>
<feature type="transmembrane region" description="Helical" evidence="6">
    <location>
        <begin position="75"/>
        <end position="96"/>
    </location>
</feature>
<feature type="transmembrane region" description="Helical" evidence="6">
    <location>
        <begin position="280"/>
        <end position="298"/>
    </location>
</feature>
<dbReference type="EMBL" id="BMIO01000001">
    <property type="protein sequence ID" value="GGD31476.1"/>
    <property type="molecule type" value="Genomic_DNA"/>
</dbReference>
<feature type="domain" description="EamA" evidence="7">
    <location>
        <begin position="164"/>
        <end position="295"/>
    </location>
</feature>
<feature type="transmembrane region" description="Helical" evidence="6">
    <location>
        <begin position="255"/>
        <end position="274"/>
    </location>
</feature>
<keyword evidence="4 6" id="KW-1133">Transmembrane helix</keyword>
<dbReference type="PANTHER" id="PTHR32322:SF18">
    <property type="entry name" value="S-ADENOSYLMETHIONINE_S-ADENOSYLHOMOCYSTEINE TRANSPORTER"/>
    <property type="match status" value="1"/>
</dbReference>
<keyword evidence="5 6" id="KW-0472">Membrane</keyword>
<keyword evidence="2" id="KW-1003">Cell membrane</keyword>
<evidence type="ECO:0000256" key="5">
    <source>
        <dbReference type="ARBA" id="ARBA00023136"/>
    </source>
</evidence>
<dbReference type="Pfam" id="PF00892">
    <property type="entry name" value="EamA"/>
    <property type="match status" value="2"/>
</dbReference>
<protein>
    <submittedName>
        <fullName evidence="8">Transporter</fullName>
    </submittedName>
</protein>
<evidence type="ECO:0000313" key="8">
    <source>
        <dbReference type="EMBL" id="GGD31476.1"/>
    </source>
</evidence>
<organism evidence="8 9">
    <name type="scientific">Croceicoccus pelagius</name>
    <dbReference type="NCBI Taxonomy" id="1703341"/>
    <lineage>
        <taxon>Bacteria</taxon>
        <taxon>Pseudomonadati</taxon>
        <taxon>Pseudomonadota</taxon>
        <taxon>Alphaproteobacteria</taxon>
        <taxon>Sphingomonadales</taxon>
        <taxon>Erythrobacteraceae</taxon>
        <taxon>Croceicoccus</taxon>
    </lineage>
</organism>
<keyword evidence="3 6" id="KW-0812">Transmembrane</keyword>
<dbReference type="PANTHER" id="PTHR32322">
    <property type="entry name" value="INNER MEMBRANE TRANSPORTER"/>
    <property type="match status" value="1"/>
</dbReference>
<evidence type="ECO:0000256" key="1">
    <source>
        <dbReference type="ARBA" id="ARBA00004651"/>
    </source>
</evidence>
<evidence type="ECO:0000256" key="6">
    <source>
        <dbReference type="SAM" id="Phobius"/>
    </source>
</evidence>
<reference evidence="8 9" key="1">
    <citation type="journal article" date="2014" name="Int. J. Syst. Evol. Microbiol.">
        <title>Complete genome sequence of Corynebacterium casei LMG S-19264T (=DSM 44701T), isolated from a smear-ripened cheese.</title>
        <authorList>
            <consortium name="US DOE Joint Genome Institute (JGI-PGF)"/>
            <person name="Walter F."/>
            <person name="Albersmeier A."/>
            <person name="Kalinowski J."/>
            <person name="Ruckert C."/>
        </authorList>
    </citation>
    <scope>NUCLEOTIDE SEQUENCE [LARGE SCALE GENOMIC DNA]</scope>
    <source>
        <strain evidence="8 9">CGMCC 1.15358</strain>
    </source>
</reference>
<dbReference type="SUPFAM" id="SSF103481">
    <property type="entry name" value="Multidrug resistance efflux transporter EmrE"/>
    <property type="match status" value="2"/>
</dbReference>
<feature type="domain" description="EamA" evidence="7">
    <location>
        <begin position="22"/>
        <end position="149"/>
    </location>
</feature>
<dbReference type="AlphaFoldDB" id="A0A917DDL8"/>
<name>A0A917DDL8_9SPHN</name>
<feature type="transmembrane region" description="Helical" evidence="6">
    <location>
        <begin position="225"/>
        <end position="243"/>
    </location>
</feature>
<dbReference type="InterPro" id="IPR050638">
    <property type="entry name" value="AA-Vitamin_Transporters"/>
</dbReference>
<feature type="transmembrane region" description="Helical" evidence="6">
    <location>
        <begin position="108"/>
        <end position="126"/>
    </location>
</feature>
<evidence type="ECO:0000256" key="2">
    <source>
        <dbReference type="ARBA" id="ARBA00022475"/>
    </source>
</evidence>
<dbReference type="InterPro" id="IPR000620">
    <property type="entry name" value="EamA_dom"/>
</dbReference>
<dbReference type="InterPro" id="IPR037185">
    <property type="entry name" value="EmrE-like"/>
</dbReference>